<comment type="caution">
    <text evidence="7">The sequence shown here is derived from an EMBL/GenBank/DDBJ whole genome shotgun (WGS) entry which is preliminary data.</text>
</comment>
<name>A0A2V3VZB3_9BACI</name>
<dbReference type="InterPro" id="IPR001867">
    <property type="entry name" value="OmpR/PhoB-type_DNA-bd"/>
</dbReference>
<evidence type="ECO:0000259" key="6">
    <source>
        <dbReference type="PROSITE" id="PS51755"/>
    </source>
</evidence>
<accession>A0A2V3VZB3</accession>
<dbReference type="OrthoDB" id="3190595at2"/>
<dbReference type="RefSeq" id="WP_110395674.1">
    <property type="nucleotide sequence ID" value="NZ_JBHUHB010000001.1"/>
</dbReference>
<evidence type="ECO:0000256" key="2">
    <source>
        <dbReference type="ARBA" id="ARBA00023015"/>
    </source>
</evidence>
<dbReference type="GO" id="GO:0000160">
    <property type="term" value="P:phosphorelay signal transduction system"/>
    <property type="evidence" value="ECO:0007669"/>
    <property type="project" value="InterPro"/>
</dbReference>
<protein>
    <submittedName>
        <fullName evidence="7">Transcriptional regulator</fullName>
    </submittedName>
</protein>
<dbReference type="GO" id="GO:0006355">
    <property type="term" value="P:regulation of DNA-templated transcription"/>
    <property type="evidence" value="ECO:0007669"/>
    <property type="project" value="InterPro"/>
</dbReference>
<dbReference type="Gene3D" id="1.25.40.10">
    <property type="entry name" value="Tetratricopeptide repeat domain"/>
    <property type="match status" value="1"/>
</dbReference>
<comment type="similarity">
    <text evidence="1">Belongs to the AfsR/DnrI/RedD regulatory family.</text>
</comment>
<dbReference type="SMART" id="SM00862">
    <property type="entry name" value="Trans_reg_C"/>
    <property type="match status" value="1"/>
</dbReference>
<evidence type="ECO:0000256" key="4">
    <source>
        <dbReference type="ARBA" id="ARBA00023163"/>
    </source>
</evidence>
<dbReference type="InterPro" id="IPR005158">
    <property type="entry name" value="BTAD"/>
</dbReference>
<gene>
    <name evidence="7" type="ORF">DFR56_10869</name>
</gene>
<evidence type="ECO:0000256" key="3">
    <source>
        <dbReference type="ARBA" id="ARBA00023125"/>
    </source>
</evidence>
<dbReference type="InterPro" id="IPR051677">
    <property type="entry name" value="AfsR-DnrI-RedD_regulator"/>
</dbReference>
<feature type="domain" description="OmpR/PhoB-type" evidence="6">
    <location>
        <begin position="1"/>
        <end position="81"/>
    </location>
</feature>
<sequence length="206" mass="24899">MKNVKWRTAKARELFVYLVQNDKEFVRKDVLIELLWSDLKVDNAYDNLYSTIYHIRKTLEAISVNIDIISTVHGYELQCNDVKYDVEVWGSGLGQLENLSKETYFDCKEIMKLYTGDYLAEETYVWKENEQERLRVLYIAKSKDIIDYLIEQENYTEAILQALHLQRMYPYMDYSYFMLMQLYDEFGDLYNVERQYNKLKRILEED</sequence>
<dbReference type="PANTHER" id="PTHR35807:SF2">
    <property type="entry name" value="TRANSCRIPTIONAL ACTIVATOR DOMAIN"/>
    <property type="match status" value="1"/>
</dbReference>
<dbReference type="Proteomes" id="UP000247978">
    <property type="component" value="Unassembled WGS sequence"/>
</dbReference>
<reference evidence="7 8" key="1">
    <citation type="submission" date="2018-05" db="EMBL/GenBank/DDBJ databases">
        <title>Genomic Encyclopedia of Type Strains, Phase IV (KMG-IV): sequencing the most valuable type-strain genomes for metagenomic binning, comparative biology and taxonomic classification.</title>
        <authorList>
            <person name="Goeker M."/>
        </authorList>
    </citation>
    <scope>NUCLEOTIDE SEQUENCE [LARGE SCALE GENOMIC DNA]</scope>
    <source>
        <strain evidence="7 8">DSM 28556</strain>
    </source>
</reference>
<evidence type="ECO:0000313" key="7">
    <source>
        <dbReference type="EMBL" id="PXW86254.1"/>
    </source>
</evidence>
<feature type="DNA-binding region" description="OmpR/PhoB-type" evidence="5">
    <location>
        <begin position="1"/>
        <end position="81"/>
    </location>
</feature>
<dbReference type="Pfam" id="PF00486">
    <property type="entry name" value="Trans_reg_C"/>
    <property type="match status" value="1"/>
</dbReference>
<evidence type="ECO:0000313" key="8">
    <source>
        <dbReference type="Proteomes" id="UP000247978"/>
    </source>
</evidence>
<dbReference type="Gene3D" id="1.10.10.10">
    <property type="entry name" value="Winged helix-like DNA-binding domain superfamily/Winged helix DNA-binding domain"/>
    <property type="match status" value="1"/>
</dbReference>
<dbReference type="PROSITE" id="PS51755">
    <property type="entry name" value="OMPR_PHOB"/>
    <property type="match status" value="1"/>
</dbReference>
<dbReference type="InterPro" id="IPR011990">
    <property type="entry name" value="TPR-like_helical_dom_sf"/>
</dbReference>
<proteinExistence type="inferred from homology"/>
<dbReference type="InterPro" id="IPR036388">
    <property type="entry name" value="WH-like_DNA-bd_sf"/>
</dbReference>
<dbReference type="GO" id="GO:0003677">
    <property type="term" value="F:DNA binding"/>
    <property type="evidence" value="ECO:0007669"/>
    <property type="project" value="UniProtKB-UniRule"/>
</dbReference>
<evidence type="ECO:0000256" key="1">
    <source>
        <dbReference type="ARBA" id="ARBA00005820"/>
    </source>
</evidence>
<dbReference type="EMBL" id="QJJQ01000008">
    <property type="protein sequence ID" value="PXW86254.1"/>
    <property type="molecule type" value="Genomic_DNA"/>
</dbReference>
<keyword evidence="4" id="KW-0804">Transcription</keyword>
<dbReference type="SUPFAM" id="SSF48452">
    <property type="entry name" value="TPR-like"/>
    <property type="match status" value="1"/>
</dbReference>
<evidence type="ECO:0000256" key="5">
    <source>
        <dbReference type="PROSITE-ProRule" id="PRU01091"/>
    </source>
</evidence>
<dbReference type="AlphaFoldDB" id="A0A2V3VZB3"/>
<keyword evidence="8" id="KW-1185">Reference proteome</keyword>
<dbReference type="InterPro" id="IPR016032">
    <property type="entry name" value="Sig_transdc_resp-reg_C-effctor"/>
</dbReference>
<dbReference type="SUPFAM" id="SSF46894">
    <property type="entry name" value="C-terminal effector domain of the bipartite response regulators"/>
    <property type="match status" value="1"/>
</dbReference>
<dbReference type="SMART" id="SM01043">
    <property type="entry name" value="BTAD"/>
    <property type="match status" value="1"/>
</dbReference>
<keyword evidence="3 5" id="KW-0238">DNA-binding</keyword>
<keyword evidence="2" id="KW-0805">Transcription regulation</keyword>
<dbReference type="PANTHER" id="PTHR35807">
    <property type="entry name" value="TRANSCRIPTIONAL REGULATOR REDD-RELATED"/>
    <property type="match status" value="1"/>
</dbReference>
<organism evidence="7 8">
    <name type="scientific">Pseudogracilibacillus auburnensis</name>
    <dbReference type="NCBI Taxonomy" id="1494959"/>
    <lineage>
        <taxon>Bacteria</taxon>
        <taxon>Bacillati</taxon>
        <taxon>Bacillota</taxon>
        <taxon>Bacilli</taxon>
        <taxon>Bacillales</taxon>
        <taxon>Bacillaceae</taxon>
        <taxon>Pseudogracilibacillus</taxon>
    </lineage>
</organism>